<evidence type="ECO:0000313" key="8">
    <source>
        <dbReference type="EMBL" id="QED40253.1"/>
    </source>
</evidence>
<reference evidence="9" key="10">
    <citation type="journal article" date="2021" name="Infect. Genet. Evol.">
        <title>Genomic diversity in a population of Spodoptera frugiperda nucleopolyhedrovirus.</title>
        <authorList>
            <person name="Masson T."/>
            <person name="Fabre M.L."/>
            <person name="Pidre M.L."/>
            <person name="Niz J.M."/>
            <person name="Berretta M.F."/>
            <person name="Romanowski V."/>
            <person name="Ferrelli M.L."/>
        </authorList>
    </citation>
    <scope>NUCLEOTIDE SEQUENCE</scope>
    <source>
        <strain evidence="9">ARG-M</strain>
    </source>
</reference>
<dbReference type="EMBL" id="JF899325">
    <property type="protein sequence ID" value="AFH59004.1"/>
    <property type="molecule type" value="Genomic_DNA"/>
</dbReference>
<evidence type="ECO:0000313" key="4">
    <source>
        <dbReference type="EMBL" id="AFH59004.1"/>
    </source>
</evidence>
<evidence type="ECO:0000313" key="9">
    <source>
        <dbReference type="EMBL" id="QRN46165.1"/>
    </source>
</evidence>
<dbReference type="PANTHER" id="PTHR12083:SF9">
    <property type="entry name" value="BIFUNCTIONAL POLYNUCLEOTIDE PHOSPHATASE_KINASE"/>
    <property type="match status" value="1"/>
</dbReference>
<evidence type="ECO:0000313" key="3">
    <source>
        <dbReference type="EMBL" id="ADV91285.1"/>
    </source>
</evidence>
<keyword evidence="5" id="KW-0808">Transferase</keyword>
<reference evidence="2" key="1">
    <citation type="submission" date="2007-10" db="EMBL/GenBank/DDBJ databases">
        <authorList>
            <person name="Wolff J.L.C."/>
            <person name="Valicente F.H."/>
            <person name="Oliveira J.V.C."/>
            <person name="Zanotto P.M.A."/>
        </authorList>
    </citation>
    <scope>NUCLEOTIDE SEQUENCE</scope>
    <source>
        <strain evidence="2">19</strain>
    </source>
</reference>
<dbReference type="InterPro" id="IPR013954">
    <property type="entry name" value="PNK3P"/>
</dbReference>
<dbReference type="EMBL" id="MK503924">
    <property type="protein sequence ID" value="QED40111.1"/>
    <property type="molecule type" value="Genomic_DNA"/>
</dbReference>
<reference evidence="6" key="9">
    <citation type="submission" date="2019-02" db="EMBL/GenBank/DDBJ databases">
        <title>Genetic diversity of Spodoptera frugiperda multiple nucleopolyhedovirus and pathogenicity against corn- and rice-strain S. frugiperda larvae.</title>
        <authorList>
            <person name="Harrison R.L."/>
            <person name="Rowley D.L."/>
            <person name="Popham H.J."/>
        </authorList>
    </citation>
    <scope>NUCLEOTIDE SEQUENCE</scope>
    <source>
        <strain evidence="8">IIBBL BCIPV 1197</strain>
        <strain evidence="6">IIBBL BCIPV 281</strain>
        <strain evidence="7">IIBBL BCIPV 459</strain>
    </source>
</reference>
<reference evidence="10" key="11">
    <citation type="submission" date="2021-05" db="EMBL/GenBank/DDBJ databases">
        <title>Genome sequence of the Spodoptera frugiperda multiple nucleopolyhedrovirus (SfMNPV) isolated from the fall armyworm, Spodoptera frugiperda, in Nigeria, Africa.</title>
        <authorList>
            <person name="Wennmann J.T."/>
            <person name="Tepa-Yotto G.T."/>
            <person name="Jehle J.A."/>
            <person name="Goergen G."/>
        </authorList>
    </citation>
    <scope>NUCLEOTIDE SEQUENCE</scope>
    <source>
        <strain evidence="10">KA1</strain>
    </source>
</reference>
<dbReference type="EMBL" id="EF035042">
    <property type="protein sequence ID" value="ABM45763.1"/>
    <property type="molecule type" value="Genomic_DNA"/>
</dbReference>
<dbReference type="InterPro" id="IPR027417">
    <property type="entry name" value="P-loop_NTPase"/>
</dbReference>
<proteinExistence type="predicted"/>
<reference evidence="4" key="6">
    <citation type="journal article" date="2012" name="J. Invertebr. Pathol.">
        <title>Analysis of a naturally-occurring deletion mutant of Spodoptera frugiperda multiple nucleopolyhedrovirus reveals sf58 as a new per os infectivity factor of lepidopteran-infecting baculoviruses.</title>
        <authorList>
            <person name="Simon O."/>
            <person name="Palma L."/>
            <person name="Williams T."/>
            <person name="Lopez-Ferber M."/>
            <person name="Caballero P."/>
        </authorList>
    </citation>
    <scope>NUCLEOTIDE SEQUENCE</scope>
    <source>
        <strain evidence="4">Nicaraguan</strain>
    </source>
</reference>
<organismHost>
    <name type="scientific">Lepidoptera</name>
    <name type="common">moths &amp; butterflies</name>
    <dbReference type="NCBI Taxonomy" id="7088"/>
</organismHost>
<dbReference type="SUPFAM" id="SSF56784">
    <property type="entry name" value="HAD-like"/>
    <property type="match status" value="1"/>
</dbReference>
<evidence type="ECO:0000313" key="10">
    <source>
        <dbReference type="EMBL" id="QWS70825.1"/>
    </source>
</evidence>
<evidence type="ECO:0000313" key="5">
    <source>
        <dbReference type="EMBL" id="AIW01464.1"/>
    </source>
</evidence>
<dbReference type="EMBL" id="MZ292981">
    <property type="protein sequence ID" value="QWS70825.1"/>
    <property type="molecule type" value="Genomic_DNA"/>
</dbReference>
<dbReference type="EMBL" id="KF891883">
    <property type="protein sequence ID" value="AIW01464.1"/>
    <property type="molecule type" value="Genomic_DNA"/>
</dbReference>
<dbReference type="SUPFAM" id="SSF52540">
    <property type="entry name" value="P-loop containing nucleoside triphosphate hydrolases"/>
    <property type="match status" value="1"/>
</dbReference>
<dbReference type="GO" id="GO:0046403">
    <property type="term" value="F:polynucleotide 3'-phosphatase activity"/>
    <property type="evidence" value="ECO:0007669"/>
    <property type="project" value="TreeGrafter"/>
</dbReference>
<reference evidence="5" key="8">
    <citation type="journal article" date="2015" name="BMC Genomics">
        <title>Evidence of recent interspecies horizontal gene transfer regarding nucleopolyhedrovirus infection of Spodoptera frugiperda.</title>
        <authorList>
            <person name="Barrera G.P."/>
            <person name="Belaich M.N."/>
            <person name="Patarroyo M.A."/>
            <person name="Villamizar L.F."/>
            <person name="Ghiringhelli P.D."/>
        </authorList>
    </citation>
    <scope>NUCLEOTIDE SEQUENCE</scope>
    <source>
        <strain evidence="5">Colombian</strain>
    </source>
</reference>
<dbReference type="InterPro" id="IPR006551">
    <property type="entry name" value="Polynucleotide_phosphatase"/>
</dbReference>
<reference evidence="1 11" key="2">
    <citation type="journal article" date="2008" name="J. Gen. Virol.">
        <title>Genomic sequence analysis of a fast-killing isolate of Spodoptera frugiperda multiple nucleopolyhedrovirus.</title>
        <authorList>
            <person name="Harrison R.L."/>
            <person name="Puttler B."/>
            <person name="Popham H.J."/>
        </authorList>
    </citation>
    <scope>NUCLEOTIDE SEQUENCE [LARGE SCALE GENOMIC DNA]</scope>
    <source>
        <strain evidence="1">3AP2</strain>
    </source>
</reference>
<evidence type="ECO:0000313" key="7">
    <source>
        <dbReference type="EMBL" id="QED40111.1"/>
    </source>
</evidence>
<dbReference type="InterPro" id="IPR036412">
    <property type="entry name" value="HAD-like_sf"/>
</dbReference>
<dbReference type="InterPro" id="IPR023214">
    <property type="entry name" value="HAD_sf"/>
</dbReference>
<reference evidence="1" key="4">
    <citation type="submission" date="2009-09" db="EMBL/GenBank/DDBJ databases">
        <authorList>
            <person name="Harrison R.L."/>
            <person name="Puttler B."/>
            <person name="Popham H.J."/>
        </authorList>
    </citation>
    <scope>NUCLEOTIDE SEQUENCE</scope>
    <source>
        <strain evidence="1">3AP2</strain>
    </source>
</reference>
<evidence type="ECO:0000313" key="1">
    <source>
        <dbReference type="EMBL" id="ABM45763.1"/>
    </source>
</evidence>
<evidence type="ECO:0000313" key="11">
    <source>
        <dbReference type="Proteomes" id="UP000204663"/>
    </source>
</evidence>
<dbReference type="OrthoDB" id="5331at10239"/>
<dbReference type="NCBIfam" id="TIGR01662">
    <property type="entry name" value="HAD-SF-IIIA"/>
    <property type="match status" value="1"/>
</dbReference>
<dbReference type="PANTHER" id="PTHR12083">
    <property type="entry name" value="BIFUNCTIONAL POLYNUCLEOTIDE PHOSPHATASE/KINASE"/>
    <property type="match status" value="1"/>
</dbReference>
<reference evidence="5" key="7">
    <citation type="submission" date="2013-11" db="EMBL/GenBank/DDBJ databases">
        <authorList>
            <person name="Hoang H.T."/>
            <person name="Killian M.L."/>
            <person name="Madson D.M."/>
            <person name="Arruda P.H.E."/>
            <person name="Sun D."/>
            <person name="Schwartz K.J."/>
            <person name="Yoon K."/>
        </authorList>
    </citation>
    <scope>NUCLEOTIDE SEQUENCE</scope>
    <source>
        <strain evidence="5">Colombian</strain>
    </source>
</reference>
<dbReference type="EMBL" id="EU258200">
    <property type="protein sequence ID" value="ACA02610.1"/>
    <property type="molecule type" value="Genomic_DNA"/>
</dbReference>
<sequence length="368" mass="43461">MSYRLALGGVACTTKTTLLKKLDKKSNNISVHLSDYKEFNDEYKMDHRVGSLFWIAHRLMTDDRDVDNKTLNVYDRHPMESLVYEAIRRDINLEDSCKIFEQSAKMNFFDDWKLVFLRVKPGTESHVVKMMRKRNNGIDLITEDYVKKQNERFEQMTRYYNAYEYVIDFSKDLAQQQAEIEQCLMKIIYNWYVVDDSMYVFECRLPKFPKVNNKIKIAGFDLDNTLIVTKSGNVFPRDRFDWQWKYGNIYETFLNLINNKYTIVIVTNQLGISFNKITVQDVEHKIRSICEILGLPMIVMIASKNDKYRKPMTGSIDYLLAKYGIELDRKNSFFCGDDVNGTLPSDSYFANNCNINFYNDEDYFVNNE</sequence>
<dbReference type="Gene3D" id="3.40.50.300">
    <property type="entry name" value="P-loop containing nucleotide triphosphate hydrolases"/>
    <property type="match status" value="1"/>
</dbReference>
<organism evidence="1 11">
    <name type="scientific">Spodoptera frugiperda nuclear polyhedrosis virus</name>
    <name type="common">SfNPV</name>
    <dbReference type="NCBI Taxonomy" id="10455"/>
    <lineage>
        <taxon>Viruses</taxon>
        <taxon>Viruses incertae sedis</taxon>
        <taxon>Naldaviricetes</taxon>
        <taxon>Lefavirales</taxon>
        <taxon>Baculoviridae</taxon>
        <taxon>Alphabaculovirus</taxon>
        <taxon>Alphabaculovirus spofrugiperdae</taxon>
    </lineage>
</organism>
<dbReference type="InterPro" id="IPR006549">
    <property type="entry name" value="HAD-SF_hydro_IIIA"/>
</dbReference>
<dbReference type="Gene3D" id="3.40.50.1000">
    <property type="entry name" value="HAD superfamily/HAD-like"/>
    <property type="match status" value="1"/>
</dbReference>
<dbReference type="EMBL" id="MW162628">
    <property type="protein sequence ID" value="QRN46165.1"/>
    <property type="molecule type" value="Genomic_DNA"/>
</dbReference>
<accession>A1YJ43</accession>
<dbReference type="NCBIfam" id="TIGR01664">
    <property type="entry name" value="DNA-3'-Pase"/>
    <property type="match status" value="1"/>
</dbReference>
<dbReference type="EMBL" id="MK503925">
    <property type="protein sequence ID" value="QED40253.1"/>
    <property type="molecule type" value="Genomic_DNA"/>
</dbReference>
<name>A1YJ43_NPVSF</name>
<evidence type="ECO:0000313" key="2">
    <source>
        <dbReference type="EMBL" id="ACA02610.1"/>
    </source>
</evidence>
<dbReference type="KEGG" id="vg:5176121"/>
<dbReference type="Pfam" id="PF08645">
    <property type="entry name" value="PNK3P"/>
    <property type="match status" value="1"/>
</dbReference>
<dbReference type="RefSeq" id="YP_001036345.1">
    <property type="nucleotide sequence ID" value="NC_009011.2"/>
</dbReference>
<keyword evidence="5" id="KW-0418">Kinase</keyword>
<dbReference type="Proteomes" id="UP000204663">
    <property type="component" value="Segment"/>
</dbReference>
<evidence type="ECO:0000313" key="6">
    <source>
        <dbReference type="EMBL" id="QED39966.1"/>
    </source>
</evidence>
<dbReference type="GO" id="GO:0046404">
    <property type="term" value="F:ATP-dependent polydeoxyribonucleotide 5'-hydroxyl-kinase activity"/>
    <property type="evidence" value="ECO:0007669"/>
    <property type="project" value="TreeGrafter"/>
</dbReference>
<dbReference type="GO" id="GO:0006281">
    <property type="term" value="P:DNA repair"/>
    <property type="evidence" value="ECO:0007669"/>
    <property type="project" value="TreeGrafter"/>
</dbReference>
<reference evidence="3" key="5">
    <citation type="journal article" date="2011" name="J. Invertebr. Pathol.">
        <title>Sequence comparison between three geographically distinct Spodoptera frugiperda multiple nucleopolyhedrovirus isolates: Detecting positively selected genes.</title>
        <authorList>
            <person name="Simon O."/>
            <person name="Palma L."/>
            <person name="Beperet I."/>
            <person name="Munoz D."/>
            <person name="Lopez-Ferber M."/>
            <person name="Caballero P."/>
            <person name="Williams T."/>
        </authorList>
    </citation>
    <scope>NUCLEOTIDE SEQUENCE</scope>
    <source>
        <strain evidence="3">Nicaraguan</strain>
    </source>
</reference>
<protein>
    <submittedName>
        <fullName evidence="5">Nicotinamide riboside kinase 1 protein</fullName>
    </submittedName>
    <submittedName>
        <fullName evidence="9">Sf53</fullName>
    </submittedName>
</protein>
<dbReference type="GO" id="GO:0003690">
    <property type="term" value="F:double-stranded DNA binding"/>
    <property type="evidence" value="ECO:0007669"/>
    <property type="project" value="TreeGrafter"/>
</dbReference>
<gene>
    <name evidence="5" type="primary">nrk-1</name>
    <name evidence="10" type="synonym">hypothetical protein</name>
    <name evidence="3" type="ORF">Sf53</name>
</gene>
<dbReference type="EMBL" id="MK503923">
    <property type="protein sequence ID" value="QED39966.1"/>
    <property type="molecule type" value="Genomic_DNA"/>
</dbReference>
<keyword evidence="11" id="KW-1185">Reference proteome</keyword>
<reference evidence="2" key="3">
    <citation type="journal article" date="2008" name="J. Gen. Virol.">
        <title>Analysis of the genome of Spodoptera frugiperda nucleopolyhedrovirus (SfMNPV-19) and of the high genomic heterogeneity in group II nucleopolyhedroviruses.</title>
        <authorList>
            <person name="Wolff J.L."/>
            <person name="Valicente F.H."/>
            <person name="Martins R."/>
            <person name="Oliveira J.V."/>
            <person name="Zanotto P.M."/>
        </authorList>
    </citation>
    <scope>NUCLEOTIDE SEQUENCE</scope>
    <source>
        <strain evidence="2">19</strain>
    </source>
</reference>
<dbReference type="EMBL" id="HM595733">
    <property type="protein sequence ID" value="ADV91285.1"/>
    <property type="molecule type" value="Genomic_DNA"/>
</dbReference>